<dbReference type="SUPFAM" id="SSF142764">
    <property type="entry name" value="YgbK-like"/>
    <property type="match status" value="1"/>
</dbReference>
<dbReference type="AlphaFoldDB" id="A0A7V7PKC4"/>
<dbReference type="InterPro" id="IPR037051">
    <property type="entry name" value="4-carb_acid_sugar_kinase_N_sf"/>
</dbReference>
<dbReference type="RefSeq" id="WP_150973685.1">
    <property type="nucleotide sequence ID" value="NZ_VZDO01000026.1"/>
</dbReference>
<dbReference type="Pfam" id="PF07005">
    <property type="entry name" value="SBD_N"/>
    <property type="match status" value="1"/>
</dbReference>
<dbReference type="Pfam" id="PF17042">
    <property type="entry name" value="NBD_C"/>
    <property type="match status" value="1"/>
</dbReference>
<gene>
    <name evidence="9" type="ORF">F6X38_22055</name>
</gene>
<dbReference type="Gene3D" id="3.40.50.10840">
    <property type="entry name" value="Putative sugar-binding, N-terminal domain"/>
    <property type="match status" value="1"/>
</dbReference>
<dbReference type="InterPro" id="IPR010737">
    <property type="entry name" value="4-carb_acid_sugar_kinase_N"/>
</dbReference>
<feature type="domain" description="Four-carbon acid sugar kinase nucleotide binding" evidence="8">
    <location>
        <begin position="272"/>
        <end position="354"/>
    </location>
</feature>
<evidence type="ECO:0000313" key="10">
    <source>
        <dbReference type="Proteomes" id="UP000432089"/>
    </source>
</evidence>
<dbReference type="Gene3D" id="3.40.980.20">
    <property type="entry name" value="Four-carbon acid sugar kinase, nucleotide binding domain"/>
    <property type="match status" value="1"/>
</dbReference>
<dbReference type="InterPro" id="IPR042213">
    <property type="entry name" value="NBD_C_sf"/>
</dbReference>
<comment type="similarity">
    <text evidence="1">Belongs to the four-carbon acid sugar kinase family.</text>
</comment>
<dbReference type="GO" id="GO:0005524">
    <property type="term" value="F:ATP binding"/>
    <property type="evidence" value="ECO:0007669"/>
    <property type="project" value="UniProtKB-KW"/>
</dbReference>
<evidence type="ECO:0000256" key="3">
    <source>
        <dbReference type="ARBA" id="ARBA00022741"/>
    </source>
</evidence>
<keyword evidence="2" id="KW-0808">Transferase</keyword>
<dbReference type="Proteomes" id="UP000432089">
    <property type="component" value="Unassembled WGS sequence"/>
</dbReference>
<reference evidence="9 10" key="1">
    <citation type="submission" date="2019-09" db="EMBL/GenBank/DDBJ databases">
        <title>YIM 132180 draft genome.</title>
        <authorList>
            <person name="Zhang K."/>
        </authorList>
    </citation>
    <scope>NUCLEOTIDE SEQUENCE [LARGE SCALE GENOMIC DNA]</scope>
    <source>
        <strain evidence="9 10">YIM 132180</strain>
    </source>
</reference>
<evidence type="ECO:0000256" key="5">
    <source>
        <dbReference type="ARBA" id="ARBA00022840"/>
    </source>
</evidence>
<keyword evidence="4" id="KW-0418">Kinase</keyword>
<keyword evidence="10" id="KW-1185">Reference proteome</keyword>
<dbReference type="EMBL" id="VZDO01000026">
    <property type="protein sequence ID" value="KAB0676087.1"/>
    <property type="molecule type" value="Genomic_DNA"/>
</dbReference>
<evidence type="ECO:0000313" key="9">
    <source>
        <dbReference type="EMBL" id="KAB0676087.1"/>
    </source>
</evidence>
<name>A0A7V7PKC4_9HYPH</name>
<accession>A0A7V7PKC4</accession>
<keyword evidence="6" id="KW-0119">Carbohydrate metabolism</keyword>
<sequence>MTALRLIADDLTGALDSAAAFASPDAPVPVRWCHVPAAQGSLAYDSGTRETEPAEATARLRDLAPLLGSAGTAIRYKKIDSLLRGREAEEIGAILDVLRPEFCVLAPAFPAQNRATRAGRQMVRAPSGEWRPTDADLGARLEATGHLVHRAAPGEAPCPGITLFDAETDADLDRIASTPVPADVVWVGSGGLAAAIARRHAGTARPSPQPLPSTILGLFGTDHEVMRGQLKRVVDWHEIVHDVEAEAGCIERLLRERGAVFLTVSVPPGTGRGPAADHIGAAFAALAGRLAPPGTLLVAGGETLRRLCDALGAGGLNVTGEVVPGVPRSVLKGGRWDGTAVVSKSGAFGSVDFLRDLVAPASQGIQA</sequence>
<evidence type="ECO:0000256" key="6">
    <source>
        <dbReference type="ARBA" id="ARBA00023277"/>
    </source>
</evidence>
<evidence type="ECO:0000259" key="7">
    <source>
        <dbReference type="Pfam" id="PF07005"/>
    </source>
</evidence>
<evidence type="ECO:0000256" key="1">
    <source>
        <dbReference type="ARBA" id="ARBA00005715"/>
    </source>
</evidence>
<feature type="domain" description="Four-carbon acid sugar kinase N-terminal" evidence="7">
    <location>
        <begin position="6"/>
        <end position="124"/>
    </location>
</feature>
<proteinExistence type="inferred from homology"/>
<organism evidence="9 10">
    <name type="scientific">Plantimonas leprariae</name>
    <dbReference type="NCBI Taxonomy" id="2615207"/>
    <lineage>
        <taxon>Bacteria</taxon>
        <taxon>Pseudomonadati</taxon>
        <taxon>Pseudomonadota</taxon>
        <taxon>Alphaproteobacteria</taxon>
        <taxon>Hyphomicrobiales</taxon>
        <taxon>Aurantimonadaceae</taxon>
        <taxon>Plantimonas</taxon>
    </lineage>
</organism>
<dbReference type="GO" id="GO:0016301">
    <property type="term" value="F:kinase activity"/>
    <property type="evidence" value="ECO:0007669"/>
    <property type="project" value="UniProtKB-KW"/>
</dbReference>
<evidence type="ECO:0000259" key="8">
    <source>
        <dbReference type="Pfam" id="PF17042"/>
    </source>
</evidence>
<dbReference type="InterPro" id="IPR031475">
    <property type="entry name" value="NBD_C"/>
</dbReference>
<comment type="caution">
    <text evidence="9">The sequence shown here is derived from an EMBL/GenBank/DDBJ whole genome shotgun (WGS) entry which is preliminary data.</text>
</comment>
<evidence type="ECO:0000256" key="4">
    <source>
        <dbReference type="ARBA" id="ARBA00022777"/>
    </source>
</evidence>
<keyword evidence="3" id="KW-0547">Nucleotide-binding</keyword>
<protein>
    <submittedName>
        <fullName evidence="9">Hrp-dependent type III effector protein</fullName>
    </submittedName>
</protein>
<keyword evidence="5" id="KW-0067">ATP-binding</keyword>
<evidence type="ECO:0000256" key="2">
    <source>
        <dbReference type="ARBA" id="ARBA00022679"/>
    </source>
</evidence>